<reference evidence="18" key="2">
    <citation type="journal article" date="2021" name="PeerJ">
        <title>Extensive microbial diversity within the chicken gut microbiome revealed by metagenomics and culture.</title>
        <authorList>
            <person name="Gilroy R."/>
            <person name="Ravi A."/>
            <person name="Getino M."/>
            <person name="Pursley I."/>
            <person name="Horton D.L."/>
            <person name="Alikhan N.F."/>
            <person name="Baker D."/>
            <person name="Gharbi K."/>
            <person name="Hall N."/>
            <person name="Watson M."/>
            <person name="Adriaenssens E.M."/>
            <person name="Foster-Nyarko E."/>
            <person name="Jarju S."/>
            <person name="Secka A."/>
            <person name="Antonio M."/>
            <person name="Oren A."/>
            <person name="Chaudhuri R.R."/>
            <person name="La Ragione R."/>
            <person name="Hildebrand F."/>
            <person name="Pallen M.J."/>
        </authorList>
    </citation>
    <scope>NUCLEOTIDE SEQUENCE</scope>
    <source>
        <strain evidence="18">ChiBcec7-5410</strain>
    </source>
</reference>
<evidence type="ECO:0000256" key="3">
    <source>
        <dbReference type="ARBA" id="ARBA00004065"/>
    </source>
</evidence>
<proteinExistence type="inferred from homology"/>
<dbReference type="HAMAP" id="MF_00048">
    <property type="entry name" value="UPF0102"/>
    <property type="match status" value="1"/>
</dbReference>
<evidence type="ECO:0000256" key="10">
    <source>
        <dbReference type="ARBA" id="ARBA00022759"/>
    </source>
</evidence>
<dbReference type="HAMAP" id="MF_00052_B">
    <property type="entry name" value="RNase_HII_B"/>
    <property type="match status" value="1"/>
</dbReference>
<dbReference type="GO" id="GO:0030145">
    <property type="term" value="F:manganese ion binding"/>
    <property type="evidence" value="ECO:0007669"/>
    <property type="project" value="UniProtKB-UniRule"/>
</dbReference>
<dbReference type="InterPro" id="IPR003509">
    <property type="entry name" value="UPF0102_YraN-like"/>
</dbReference>
<comment type="function">
    <text evidence="3 14 16">Endonuclease that specifically degrades the RNA of RNA-DNA hybrids.</text>
</comment>
<evidence type="ECO:0000313" key="19">
    <source>
        <dbReference type="Proteomes" id="UP000824160"/>
    </source>
</evidence>
<dbReference type="NCBIfam" id="NF009150">
    <property type="entry name" value="PRK12497.1-3"/>
    <property type="match status" value="1"/>
</dbReference>
<comment type="cofactor">
    <cofactor evidence="14 15">
        <name>Mn(2+)</name>
        <dbReference type="ChEBI" id="CHEBI:29035"/>
    </cofactor>
    <cofactor evidence="14 15">
        <name>Mg(2+)</name>
        <dbReference type="ChEBI" id="CHEBI:18420"/>
    </cofactor>
    <text evidence="14 15">Manganese or magnesium. Binds 1 divalent metal ion per monomer in the absence of substrate. May bind a second metal ion after substrate binding.</text>
</comment>
<evidence type="ECO:0000256" key="12">
    <source>
        <dbReference type="ARBA" id="ARBA00023211"/>
    </source>
</evidence>
<evidence type="ECO:0000256" key="6">
    <source>
        <dbReference type="ARBA" id="ARBA00007383"/>
    </source>
</evidence>
<dbReference type="PROSITE" id="PS51975">
    <property type="entry name" value="RNASE_H_2"/>
    <property type="match status" value="1"/>
</dbReference>
<dbReference type="PANTHER" id="PTHR10954:SF18">
    <property type="entry name" value="RIBONUCLEASE HII"/>
    <property type="match status" value="1"/>
</dbReference>
<evidence type="ECO:0000256" key="2">
    <source>
        <dbReference type="ARBA" id="ARBA00001946"/>
    </source>
</evidence>
<dbReference type="InterPro" id="IPR012337">
    <property type="entry name" value="RNaseH-like_sf"/>
</dbReference>
<evidence type="ECO:0000256" key="14">
    <source>
        <dbReference type="HAMAP-Rule" id="MF_00052"/>
    </source>
</evidence>
<dbReference type="GO" id="GO:0005737">
    <property type="term" value="C:cytoplasm"/>
    <property type="evidence" value="ECO:0007669"/>
    <property type="project" value="UniProtKB-SubCell"/>
</dbReference>
<dbReference type="NCBIfam" id="NF000596">
    <property type="entry name" value="PRK00015.1-4"/>
    <property type="match status" value="1"/>
</dbReference>
<feature type="binding site" evidence="14 15">
    <location>
        <position position="33"/>
    </location>
    <ligand>
        <name>a divalent metal cation</name>
        <dbReference type="ChEBI" id="CHEBI:60240"/>
    </ligand>
</feature>
<keyword evidence="8 14" id="KW-0540">Nuclease</keyword>
<dbReference type="InterPro" id="IPR011335">
    <property type="entry name" value="Restrct_endonuc-II-like"/>
</dbReference>
<dbReference type="Proteomes" id="UP000824160">
    <property type="component" value="Unassembled WGS sequence"/>
</dbReference>
<dbReference type="InterPro" id="IPR022898">
    <property type="entry name" value="RNase_HII"/>
</dbReference>
<evidence type="ECO:0000313" key="18">
    <source>
        <dbReference type="EMBL" id="HIT95225.1"/>
    </source>
</evidence>
<dbReference type="PANTHER" id="PTHR10954">
    <property type="entry name" value="RIBONUCLEASE H2 SUBUNIT A"/>
    <property type="match status" value="1"/>
</dbReference>
<evidence type="ECO:0000256" key="16">
    <source>
        <dbReference type="RuleBase" id="RU003515"/>
    </source>
</evidence>
<accession>A0A9D1H7B1</accession>
<comment type="subcellular location">
    <subcellularLocation>
        <location evidence="4 14">Cytoplasm</location>
    </subcellularLocation>
</comment>
<dbReference type="InterPro" id="IPR011856">
    <property type="entry name" value="tRNA_endonuc-like_dom_sf"/>
</dbReference>
<dbReference type="NCBIfam" id="TIGR00252">
    <property type="entry name" value="YraN family protein"/>
    <property type="match status" value="1"/>
</dbReference>
<comment type="similarity">
    <text evidence="5 13">Belongs to the UPF0102 family.</text>
</comment>
<dbReference type="GO" id="GO:0004523">
    <property type="term" value="F:RNA-DNA hybrid ribonuclease activity"/>
    <property type="evidence" value="ECO:0007669"/>
    <property type="project" value="UniProtKB-UniRule"/>
</dbReference>
<dbReference type="InterPro" id="IPR024567">
    <property type="entry name" value="RNase_HII/HIII_dom"/>
</dbReference>
<dbReference type="Pfam" id="PF02021">
    <property type="entry name" value="UPF0102"/>
    <property type="match status" value="1"/>
</dbReference>
<dbReference type="Gene3D" id="3.40.1350.10">
    <property type="match status" value="1"/>
</dbReference>
<feature type="domain" description="RNase H type-2" evidence="17">
    <location>
        <begin position="26"/>
        <end position="215"/>
    </location>
</feature>
<gene>
    <name evidence="14 18" type="primary">rnhB</name>
    <name evidence="18" type="ORF">IAC43_08560</name>
</gene>
<evidence type="ECO:0000256" key="8">
    <source>
        <dbReference type="ARBA" id="ARBA00022722"/>
    </source>
</evidence>
<organism evidence="18 19">
    <name type="scientific">Candidatus Faecivivens stercoripullorum</name>
    <dbReference type="NCBI Taxonomy" id="2840805"/>
    <lineage>
        <taxon>Bacteria</taxon>
        <taxon>Bacillati</taxon>
        <taxon>Bacillota</taxon>
        <taxon>Clostridia</taxon>
        <taxon>Eubacteriales</taxon>
        <taxon>Oscillospiraceae</taxon>
        <taxon>Oscillospiraceae incertae sedis</taxon>
        <taxon>Candidatus Faecivivens</taxon>
    </lineage>
</organism>
<evidence type="ECO:0000256" key="15">
    <source>
        <dbReference type="PROSITE-ProRule" id="PRU01319"/>
    </source>
</evidence>
<comment type="catalytic activity">
    <reaction evidence="1 14 15 16">
        <text>Endonucleolytic cleavage to 5'-phosphomonoester.</text>
        <dbReference type="EC" id="3.1.26.4"/>
    </reaction>
</comment>
<dbReference type="FunFam" id="3.30.420.10:FF:000006">
    <property type="entry name" value="Ribonuclease HII"/>
    <property type="match status" value="1"/>
</dbReference>
<dbReference type="AlphaFoldDB" id="A0A9D1H7B1"/>
<dbReference type="Gene3D" id="3.30.420.10">
    <property type="entry name" value="Ribonuclease H-like superfamily/Ribonuclease H"/>
    <property type="match status" value="1"/>
</dbReference>
<dbReference type="SUPFAM" id="SSF52980">
    <property type="entry name" value="Restriction endonuclease-like"/>
    <property type="match status" value="1"/>
</dbReference>
<dbReference type="GO" id="GO:0043137">
    <property type="term" value="P:DNA replication, removal of RNA primer"/>
    <property type="evidence" value="ECO:0007669"/>
    <property type="project" value="TreeGrafter"/>
</dbReference>
<dbReference type="GO" id="GO:0032299">
    <property type="term" value="C:ribonuclease H2 complex"/>
    <property type="evidence" value="ECO:0007669"/>
    <property type="project" value="TreeGrafter"/>
</dbReference>
<dbReference type="EC" id="3.1.26.4" evidence="14"/>
<dbReference type="CDD" id="cd20736">
    <property type="entry name" value="PoNe_Nuclease"/>
    <property type="match status" value="1"/>
</dbReference>
<dbReference type="NCBIfam" id="NF000595">
    <property type="entry name" value="PRK00015.1-3"/>
    <property type="match status" value="1"/>
</dbReference>
<keyword evidence="12 14" id="KW-0464">Manganese</keyword>
<evidence type="ECO:0000256" key="7">
    <source>
        <dbReference type="ARBA" id="ARBA00022490"/>
    </source>
</evidence>
<dbReference type="GO" id="GO:0003723">
    <property type="term" value="F:RNA binding"/>
    <property type="evidence" value="ECO:0007669"/>
    <property type="project" value="UniProtKB-UniRule"/>
</dbReference>
<dbReference type="EMBL" id="DVLW01000235">
    <property type="protein sequence ID" value="HIT95225.1"/>
    <property type="molecule type" value="Genomic_DNA"/>
</dbReference>
<evidence type="ECO:0000256" key="9">
    <source>
        <dbReference type="ARBA" id="ARBA00022723"/>
    </source>
</evidence>
<feature type="binding site" evidence="14 15">
    <location>
        <position position="32"/>
    </location>
    <ligand>
        <name>a divalent metal cation</name>
        <dbReference type="ChEBI" id="CHEBI:60240"/>
    </ligand>
</feature>
<dbReference type="InterPro" id="IPR001352">
    <property type="entry name" value="RNase_HII/HIII"/>
</dbReference>
<evidence type="ECO:0000256" key="13">
    <source>
        <dbReference type="HAMAP-Rule" id="MF_00048"/>
    </source>
</evidence>
<comment type="similarity">
    <text evidence="6 14 16">Belongs to the RNase HII family.</text>
</comment>
<evidence type="ECO:0000256" key="5">
    <source>
        <dbReference type="ARBA" id="ARBA00006738"/>
    </source>
</evidence>
<evidence type="ECO:0000256" key="1">
    <source>
        <dbReference type="ARBA" id="ARBA00000077"/>
    </source>
</evidence>
<protein>
    <recommendedName>
        <fullName evidence="13 14">Multifunctional fusion protein</fullName>
    </recommendedName>
    <domain>
        <recommendedName>
            <fullName evidence="14">Ribonuclease HII</fullName>
            <shortName evidence="14">RNase HII</shortName>
            <ecNumber evidence="14">3.1.26.4</ecNumber>
        </recommendedName>
    </domain>
    <domain>
        <recommendedName>
            <fullName evidence="13">UPF0102 protein IAC43_08560</fullName>
        </recommendedName>
    </domain>
</protein>
<evidence type="ECO:0000259" key="17">
    <source>
        <dbReference type="PROSITE" id="PS51975"/>
    </source>
</evidence>
<reference evidence="18" key="1">
    <citation type="submission" date="2020-10" db="EMBL/GenBank/DDBJ databases">
        <authorList>
            <person name="Gilroy R."/>
        </authorList>
    </citation>
    <scope>NUCLEOTIDE SEQUENCE</scope>
    <source>
        <strain evidence="18">ChiBcec7-5410</strain>
    </source>
</reference>
<keyword evidence="7 14" id="KW-0963">Cytoplasm</keyword>
<evidence type="ECO:0000256" key="11">
    <source>
        <dbReference type="ARBA" id="ARBA00022801"/>
    </source>
</evidence>
<evidence type="ECO:0000256" key="4">
    <source>
        <dbReference type="ARBA" id="ARBA00004496"/>
    </source>
</evidence>
<keyword evidence="9 14" id="KW-0479">Metal-binding</keyword>
<dbReference type="GO" id="GO:0006298">
    <property type="term" value="P:mismatch repair"/>
    <property type="evidence" value="ECO:0007669"/>
    <property type="project" value="TreeGrafter"/>
</dbReference>
<comment type="cofactor">
    <cofactor evidence="2">
        <name>Mg(2+)</name>
        <dbReference type="ChEBI" id="CHEBI:18420"/>
    </cofactor>
</comment>
<feature type="binding site" evidence="14 15">
    <location>
        <position position="124"/>
    </location>
    <ligand>
        <name>a divalent metal cation</name>
        <dbReference type="ChEBI" id="CHEBI:60240"/>
    </ligand>
</feature>
<dbReference type="InterPro" id="IPR036397">
    <property type="entry name" value="RNaseH_sf"/>
</dbReference>
<dbReference type="CDD" id="cd07182">
    <property type="entry name" value="RNase_HII_bacteria_HII_like"/>
    <property type="match status" value="1"/>
</dbReference>
<sequence length="332" mass="36350">MNKHQEKEGVPAMTLYEYDRSLGIEGILCGVDEAGRGPLAGDVYAAAVILDPDNPIDGLNDSKKLTEKKREALYPVILEKAAAWSVGVATVEEIETYNILQATFLAMRRAVAGLSIQPNLVLVDGNRNPGLELPTRLLVKGDGTSASVAAASIVAKVARDHYMAEVAQAYPQYQFLRHKGYGTKLHYEMLDLYGESPVHRHSFLKSYYRKKGEAIPTTGTRGEQLAAGYLTGQGCEILERNWHAACGELDLIVRQGEILAFVEVKTRGPGMIATPAEAVTAAKRQKLVATAESYLMENPLPLQPRFDILEIYLDGDGGFLRADWLQNAFDAV</sequence>
<keyword evidence="11 14" id="KW-0378">Hydrolase</keyword>
<dbReference type="Pfam" id="PF01351">
    <property type="entry name" value="RNase_HII"/>
    <property type="match status" value="1"/>
</dbReference>
<keyword evidence="10 14" id="KW-0255">Endonuclease</keyword>
<name>A0A9D1H7B1_9FIRM</name>
<dbReference type="NCBIfam" id="NF000594">
    <property type="entry name" value="PRK00015.1-1"/>
    <property type="match status" value="1"/>
</dbReference>
<comment type="caution">
    <text evidence="18">The sequence shown here is derived from an EMBL/GenBank/DDBJ whole genome shotgun (WGS) entry which is preliminary data.</text>
</comment>
<dbReference type="SUPFAM" id="SSF53098">
    <property type="entry name" value="Ribonuclease H-like"/>
    <property type="match status" value="1"/>
</dbReference>